<dbReference type="InterPro" id="IPR014922">
    <property type="entry name" value="YdhG-like"/>
</dbReference>
<gene>
    <name evidence="2" type="ORF">FNJ87_10035</name>
</gene>
<comment type="caution">
    <text evidence="2">The sequence shown here is derived from an EMBL/GenBank/DDBJ whole genome shotgun (WGS) entry which is preliminary data.</text>
</comment>
<sequence length="120" mass="13887">MANPKARNTVEYISFFPKWESHFNAIHKVLQNTELEETIKWGAPCYTFKGKNLIGIVGFKNHCAVWFHKGALLKDDNDILINAQPGKTQMLRQIRYTENETVDTQLLENYISETIENEKG</sequence>
<proteinExistence type="predicted"/>
<dbReference type="EMBL" id="JADKYU010000514">
    <property type="protein sequence ID" value="MBF4984653.1"/>
    <property type="molecule type" value="Genomic_DNA"/>
</dbReference>
<feature type="domain" description="YdhG-like" evidence="1">
    <location>
        <begin position="22"/>
        <end position="115"/>
    </location>
</feature>
<organism evidence="2 3">
    <name type="scientific">Nonlabens mediterrranea</name>
    <dbReference type="NCBI Taxonomy" id="1419947"/>
    <lineage>
        <taxon>Bacteria</taxon>
        <taxon>Pseudomonadati</taxon>
        <taxon>Bacteroidota</taxon>
        <taxon>Flavobacteriia</taxon>
        <taxon>Flavobacteriales</taxon>
        <taxon>Flavobacteriaceae</taxon>
        <taxon>Nonlabens</taxon>
    </lineage>
</organism>
<evidence type="ECO:0000259" key="1">
    <source>
        <dbReference type="Pfam" id="PF08818"/>
    </source>
</evidence>
<dbReference type="SUPFAM" id="SSF159888">
    <property type="entry name" value="YdhG-like"/>
    <property type="match status" value="1"/>
</dbReference>
<evidence type="ECO:0000313" key="3">
    <source>
        <dbReference type="Proteomes" id="UP001194729"/>
    </source>
</evidence>
<accession>A0ABS0A770</accession>
<evidence type="ECO:0000313" key="2">
    <source>
        <dbReference type="EMBL" id="MBF4984653.1"/>
    </source>
</evidence>
<dbReference type="Proteomes" id="UP001194729">
    <property type="component" value="Unassembled WGS sequence"/>
</dbReference>
<dbReference type="Pfam" id="PF08818">
    <property type="entry name" value="DUF1801"/>
    <property type="match status" value="1"/>
</dbReference>
<dbReference type="Gene3D" id="3.90.1150.200">
    <property type="match status" value="1"/>
</dbReference>
<keyword evidence="3" id="KW-1185">Reference proteome</keyword>
<name>A0ABS0A770_9FLAO</name>
<protein>
    <submittedName>
        <fullName evidence="2">DUF1801 domain-containing protein</fullName>
    </submittedName>
</protein>
<reference evidence="2 3" key="1">
    <citation type="submission" date="2020-11" db="EMBL/GenBank/DDBJ databases">
        <title>P. mediterranea TC4 genome.</title>
        <authorList>
            <person name="Molmeret M."/>
        </authorList>
    </citation>
    <scope>NUCLEOTIDE SEQUENCE [LARGE SCALE GENOMIC DNA]</scope>
    <source>
        <strain evidence="2 3">TC4</strain>
    </source>
</reference>